<organism evidence="4 5">
    <name type="scientific">Streptomyces lavendofoliae</name>
    <dbReference type="NCBI Taxonomy" id="67314"/>
    <lineage>
        <taxon>Bacteria</taxon>
        <taxon>Bacillati</taxon>
        <taxon>Actinomycetota</taxon>
        <taxon>Actinomycetes</taxon>
        <taxon>Kitasatosporales</taxon>
        <taxon>Streptomycetaceae</taxon>
        <taxon>Streptomyces</taxon>
    </lineage>
</organism>
<dbReference type="GO" id="GO:0003700">
    <property type="term" value="F:DNA-binding transcription factor activity"/>
    <property type="evidence" value="ECO:0007669"/>
    <property type="project" value="InterPro"/>
</dbReference>
<dbReference type="Proteomes" id="UP000636661">
    <property type="component" value="Unassembled WGS sequence"/>
</dbReference>
<feature type="region of interest" description="Disordered" evidence="2">
    <location>
        <begin position="68"/>
        <end position="150"/>
    </location>
</feature>
<dbReference type="Gene3D" id="1.10.1660.10">
    <property type="match status" value="1"/>
</dbReference>
<dbReference type="Pfam" id="PF02607">
    <property type="entry name" value="B12-binding_2"/>
    <property type="match status" value="1"/>
</dbReference>
<protein>
    <submittedName>
        <fullName evidence="4">Transcriptional regulator</fullName>
    </submittedName>
</protein>
<feature type="compositionally biased region" description="Gly residues" evidence="2">
    <location>
        <begin position="85"/>
        <end position="110"/>
    </location>
</feature>
<keyword evidence="5" id="KW-1185">Reference proteome</keyword>
<reference evidence="4" key="2">
    <citation type="submission" date="2020-09" db="EMBL/GenBank/DDBJ databases">
        <authorList>
            <person name="Sun Q."/>
            <person name="Ohkuma M."/>
        </authorList>
    </citation>
    <scope>NUCLEOTIDE SEQUENCE</scope>
    <source>
        <strain evidence="4">JCM 4391</strain>
    </source>
</reference>
<proteinExistence type="predicted"/>
<dbReference type="InterPro" id="IPR003759">
    <property type="entry name" value="Cbl-bd_cap"/>
</dbReference>
<dbReference type="AlphaFoldDB" id="A0A918I0U4"/>
<dbReference type="InterPro" id="IPR036594">
    <property type="entry name" value="Meth_synthase_dom"/>
</dbReference>
<dbReference type="InterPro" id="IPR036724">
    <property type="entry name" value="Cobalamin-bd_sf"/>
</dbReference>
<dbReference type="SUPFAM" id="SSF52242">
    <property type="entry name" value="Cobalamin (vitamin B12)-binding domain"/>
    <property type="match status" value="1"/>
</dbReference>
<evidence type="ECO:0000256" key="2">
    <source>
        <dbReference type="SAM" id="MobiDB-lite"/>
    </source>
</evidence>
<dbReference type="GO" id="GO:0046872">
    <property type="term" value="F:metal ion binding"/>
    <property type="evidence" value="ECO:0007669"/>
    <property type="project" value="InterPro"/>
</dbReference>
<dbReference type="GO" id="GO:0003677">
    <property type="term" value="F:DNA binding"/>
    <property type="evidence" value="ECO:0007669"/>
    <property type="project" value="UniProtKB-KW"/>
</dbReference>
<evidence type="ECO:0000313" key="4">
    <source>
        <dbReference type="EMBL" id="GGU49192.1"/>
    </source>
</evidence>
<dbReference type="Gene3D" id="1.10.1240.10">
    <property type="entry name" value="Methionine synthase domain"/>
    <property type="match status" value="1"/>
</dbReference>
<evidence type="ECO:0000313" key="5">
    <source>
        <dbReference type="Proteomes" id="UP000636661"/>
    </source>
</evidence>
<dbReference type="SUPFAM" id="SSF46955">
    <property type="entry name" value="Putative DNA-binding domain"/>
    <property type="match status" value="1"/>
</dbReference>
<sequence length="406" mass="40958">MNDSPEPGMTTGAVARLLGVSPVTLRSWDRRYGIGPADRRTGGHRRWRRADLAVLREMCRLTAAGLPPAESARAARERYGDADGGDVGPGGNGAHGVHGVVDGPGVGGGPAPARNGPPGAAGTDGVVLPRPPAPPRARPNANGGPTAEEARRECRGLARAAVRLDSPALDDLLEAVLARHGPVVAWERVMVPVLHAVGRTWETSGDRYVEVEHLLSWHVSTALRRVTPLPAPRPGVAAPPGPVLLACVPDEQHCLALEALAAGLGGAGVPYRMLGAAVPVEALGAAVRRTGPAAVVLWSQSRSTANVPLARDLAATGWGVRGARNAPAVLTAGPGWAGPRPAGVLRPLSLREALSALAGPHGPAQAHAPAGAPGHAPARGPAGTPGPDGGPGQAGTRGLSPAPGPA</sequence>
<feature type="compositionally biased region" description="Low complexity" evidence="2">
    <location>
        <begin position="359"/>
        <end position="382"/>
    </location>
</feature>
<dbReference type="GO" id="GO:0031419">
    <property type="term" value="F:cobalamin binding"/>
    <property type="evidence" value="ECO:0007669"/>
    <property type="project" value="InterPro"/>
</dbReference>
<feature type="compositionally biased region" description="Low complexity" evidence="2">
    <location>
        <begin position="111"/>
        <end position="121"/>
    </location>
</feature>
<keyword evidence="1" id="KW-0238">DNA-binding</keyword>
<feature type="compositionally biased region" description="Gly residues" evidence="2">
    <location>
        <begin position="386"/>
        <end position="395"/>
    </location>
</feature>
<accession>A0A918I0U4</accession>
<gene>
    <name evidence="4" type="ORF">GCM10010274_42120</name>
</gene>
<dbReference type="InterPro" id="IPR009061">
    <property type="entry name" value="DNA-bd_dom_put_sf"/>
</dbReference>
<dbReference type="EMBL" id="BMTP01000011">
    <property type="protein sequence ID" value="GGU49192.1"/>
    <property type="molecule type" value="Genomic_DNA"/>
</dbReference>
<dbReference type="Gene3D" id="3.40.50.280">
    <property type="entry name" value="Cobalamin-binding domain"/>
    <property type="match status" value="1"/>
</dbReference>
<reference evidence="4" key="1">
    <citation type="journal article" date="2014" name="Int. J. Syst. Evol. Microbiol.">
        <title>Complete genome sequence of Corynebacterium casei LMG S-19264T (=DSM 44701T), isolated from a smear-ripened cheese.</title>
        <authorList>
            <consortium name="US DOE Joint Genome Institute (JGI-PGF)"/>
            <person name="Walter F."/>
            <person name="Albersmeier A."/>
            <person name="Kalinowski J."/>
            <person name="Ruckert C."/>
        </authorList>
    </citation>
    <scope>NUCLEOTIDE SEQUENCE</scope>
    <source>
        <strain evidence="4">JCM 4391</strain>
    </source>
</reference>
<name>A0A918I0U4_9ACTN</name>
<dbReference type="InterPro" id="IPR000551">
    <property type="entry name" value="MerR-type_HTH_dom"/>
</dbReference>
<comment type="caution">
    <text evidence="4">The sequence shown here is derived from an EMBL/GenBank/DDBJ whole genome shotgun (WGS) entry which is preliminary data.</text>
</comment>
<feature type="region of interest" description="Disordered" evidence="2">
    <location>
        <begin position="359"/>
        <end position="406"/>
    </location>
</feature>
<dbReference type="SMART" id="SM00422">
    <property type="entry name" value="HTH_MERR"/>
    <property type="match status" value="1"/>
</dbReference>
<dbReference type="Pfam" id="PF13411">
    <property type="entry name" value="MerR_1"/>
    <property type="match status" value="1"/>
</dbReference>
<evidence type="ECO:0000259" key="3">
    <source>
        <dbReference type="PROSITE" id="PS50937"/>
    </source>
</evidence>
<evidence type="ECO:0000256" key="1">
    <source>
        <dbReference type="ARBA" id="ARBA00023125"/>
    </source>
</evidence>
<dbReference type="PANTHER" id="PTHR30204:SF97">
    <property type="entry name" value="MERR FAMILY REGULATORY PROTEIN"/>
    <property type="match status" value="1"/>
</dbReference>
<dbReference type="PANTHER" id="PTHR30204">
    <property type="entry name" value="REDOX-CYCLING DRUG-SENSING TRANSCRIPTIONAL ACTIVATOR SOXR"/>
    <property type="match status" value="1"/>
</dbReference>
<dbReference type="InterPro" id="IPR047057">
    <property type="entry name" value="MerR_fam"/>
</dbReference>
<dbReference type="PROSITE" id="PS50937">
    <property type="entry name" value="HTH_MERR_2"/>
    <property type="match status" value="1"/>
</dbReference>
<feature type="domain" description="HTH merR-type" evidence="3">
    <location>
        <begin position="8"/>
        <end position="77"/>
    </location>
</feature>